<feature type="transmembrane region" description="Helical" evidence="10">
    <location>
        <begin position="25"/>
        <end position="48"/>
    </location>
</feature>
<dbReference type="GO" id="GO:0031992">
    <property type="term" value="F:energy transducer activity"/>
    <property type="evidence" value="ECO:0007669"/>
    <property type="project" value="TreeGrafter"/>
</dbReference>
<evidence type="ECO:0000256" key="4">
    <source>
        <dbReference type="ARBA" id="ARBA00022475"/>
    </source>
</evidence>
<dbReference type="InterPro" id="IPR037682">
    <property type="entry name" value="TonB_C"/>
</dbReference>
<dbReference type="GO" id="GO:0098797">
    <property type="term" value="C:plasma membrane protein complex"/>
    <property type="evidence" value="ECO:0007669"/>
    <property type="project" value="TreeGrafter"/>
</dbReference>
<evidence type="ECO:0000256" key="8">
    <source>
        <dbReference type="ARBA" id="ARBA00022989"/>
    </source>
</evidence>
<keyword evidence="8 10" id="KW-1133">Transmembrane helix</keyword>
<comment type="similarity">
    <text evidence="2">Belongs to the TonB family.</text>
</comment>
<dbReference type="GO" id="GO:0015031">
    <property type="term" value="P:protein transport"/>
    <property type="evidence" value="ECO:0007669"/>
    <property type="project" value="UniProtKB-KW"/>
</dbReference>
<keyword evidence="6 10" id="KW-0812">Transmembrane</keyword>
<keyword evidence="7" id="KW-0653">Protein transport</keyword>
<dbReference type="GO" id="GO:0055085">
    <property type="term" value="P:transmembrane transport"/>
    <property type="evidence" value="ECO:0007669"/>
    <property type="project" value="InterPro"/>
</dbReference>
<dbReference type="Gene3D" id="3.30.1150.10">
    <property type="match status" value="1"/>
</dbReference>
<dbReference type="InterPro" id="IPR006260">
    <property type="entry name" value="TonB/TolA_C"/>
</dbReference>
<dbReference type="InterPro" id="IPR051045">
    <property type="entry name" value="TonB-dependent_transducer"/>
</dbReference>
<accession>J9D285</accession>
<evidence type="ECO:0000256" key="10">
    <source>
        <dbReference type="SAM" id="Phobius"/>
    </source>
</evidence>
<dbReference type="PROSITE" id="PS52015">
    <property type="entry name" value="TONB_CTD"/>
    <property type="match status" value="1"/>
</dbReference>
<comment type="subcellular location">
    <subcellularLocation>
        <location evidence="1">Cell inner membrane</location>
        <topology evidence="1">Single-pass membrane protein</topology>
        <orientation evidence="1">Periplasmic side</orientation>
    </subcellularLocation>
</comment>
<evidence type="ECO:0000256" key="6">
    <source>
        <dbReference type="ARBA" id="ARBA00022692"/>
    </source>
</evidence>
<dbReference type="EMBL" id="AMCI01001081">
    <property type="protein sequence ID" value="EJX06721.1"/>
    <property type="molecule type" value="Genomic_DNA"/>
</dbReference>
<dbReference type="NCBIfam" id="TIGR01352">
    <property type="entry name" value="tonB_Cterm"/>
    <property type="match status" value="1"/>
</dbReference>
<evidence type="ECO:0000259" key="11">
    <source>
        <dbReference type="PROSITE" id="PS52015"/>
    </source>
</evidence>
<keyword evidence="3" id="KW-0813">Transport</keyword>
<dbReference type="PANTHER" id="PTHR33446">
    <property type="entry name" value="PROTEIN TONB-RELATED"/>
    <property type="match status" value="1"/>
</dbReference>
<dbReference type="AlphaFoldDB" id="J9D285"/>
<proteinExistence type="inferred from homology"/>
<dbReference type="SUPFAM" id="SSF74653">
    <property type="entry name" value="TolA/TonB C-terminal domain"/>
    <property type="match status" value="1"/>
</dbReference>
<evidence type="ECO:0000256" key="9">
    <source>
        <dbReference type="ARBA" id="ARBA00023136"/>
    </source>
</evidence>
<feature type="domain" description="TonB C-terminal" evidence="11">
    <location>
        <begin position="164"/>
        <end position="254"/>
    </location>
</feature>
<keyword evidence="9 10" id="KW-0472">Membrane</keyword>
<evidence type="ECO:0000313" key="12">
    <source>
        <dbReference type="EMBL" id="EJX06721.1"/>
    </source>
</evidence>
<name>J9D285_9ZZZZ</name>
<evidence type="ECO:0000256" key="1">
    <source>
        <dbReference type="ARBA" id="ARBA00004383"/>
    </source>
</evidence>
<evidence type="ECO:0000256" key="7">
    <source>
        <dbReference type="ARBA" id="ARBA00022927"/>
    </source>
</evidence>
<keyword evidence="5" id="KW-0997">Cell inner membrane</keyword>
<protein>
    <submittedName>
        <fullName evidence="12">TonB protein</fullName>
    </submittedName>
</protein>
<sequence length="254" mass="28792">MVFENRNHEYGAYQLRKQTGKRYRVALLCIFGGLLLILLNLAGTALYLRHRILQSVEEAQQALNELRHSELKQGYKVKFIATARMVPPVRQHAIGNTETAPKIVDADIPSAIVGKKSEFVFNPDEDVILTPILDTVSVTDKNQPIAREKIIPTEVISQLPEFPGGARSFMKWLNEHIAYPHQCIKRQQQGEVILSFIVDTDGYATDLKVENAFDVEVYRAILNAFKRMPKWKPGTDELGRITPVKISVPVKFQL</sequence>
<dbReference type="Pfam" id="PF03544">
    <property type="entry name" value="TonB_C"/>
    <property type="match status" value="1"/>
</dbReference>
<keyword evidence="4" id="KW-1003">Cell membrane</keyword>
<evidence type="ECO:0000256" key="3">
    <source>
        <dbReference type="ARBA" id="ARBA00022448"/>
    </source>
</evidence>
<organism evidence="12">
    <name type="scientific">gut metagenome</name>
    <dbReference type="NCBI Taxonomy" id="749906"/>
    <lineage>
        <taxon>unclassified sequences</taxon>
        <taxon>metagenomes</taxon>
        <taxon>organismal metagenomes</taxon>
    </lineage>
</organism>
<evidence type="ECO:0000256" key="5">
    <source>
        <dbReference type="ARBA" id="ARBA00022519"/>
    </source>
</evidence>
<comment type="caution">
    <text evidence="12">The sequence shown here is derived from an EMBL/GenBank/DDBJ whole genome shotgun (WGS) entry which is preliminary data.</text>
</comment>
<dbReference type="PANTHER" id="PTHR33446:SF2">
    <property type="entry name" value="PROTEIN TONB"/>
    <property type="match status" value="1"/>
</dbReference>
<reference evidence="12" key="1">
    <citation type="journal article" date="2012" name="PLoS ONE">
        <title>Gene sets for utilization of primary and secondary nutrition supplies in the distal gut of endangered iberian lynx.</title>
        <authorList>
            <person name="Alcaide M."/>
            <person name="Messina E."/>
            <person name="Richter M."/>
            <person name="Bargiela R."/>
            <person name="Peplies J."/>
            <person name="Huws S.A."/>
            <person name="Newbold C.J."/>
            <person name="Golyshin P.N."/>
            <person name="Simon M.A."/>
            <person name="Lopez G."/>
            <person name="Yakimov M.M."/>
            <person name="Ferrer M."/>
        </authorList>
    </citation>
    <scope>NUCLEOTIDE SEQUENCE</scope>
</reference>
<evidence type="ECO:0000256" key="2">
    <source>
        <dbReference type="ARBA" id="ARBA00006555"/>
    </source>
</evidence>
<gene>
    <name evidence="12" type="ORF">EVA_05172</name>
</gene>